<protein>
    <submittedName>
        <fullName evidence="2">Antibiotic biosynthesis monooxygenase</fullName>
    </submittedName>
</protein>
<evidence type="ECO:0000313" key="2">
    <source>
        <dbReference type="EMBL" id="MCS2610392.1"/>
    </source>
</evidence>
<dbReference type="RefSeq" id="WP_259036887.1">
    <property type="nucleotide sequence ID" value="NZ_JAJISC010000006.1"/>
</dbReference>
<dbReference type="PROSITE" id="PS51725">
    <property type="entry name" value="ABM"/>
    <property type="match status" value="1"/>
</dbReference>
<keyword evidence="2" id="KW-0503">Monooxygenase</keyword>
<organism evidence="2 3">
    <name type="scientific">Halomonas dongshanensis</name>
    <dbReference type="NCBI Taxonomy" id="2890835"/>
    <lineage>
        <taxon>Bacteria</taxon>
        <taxon>Pseudomonadati</taxon>
        <taxon>Pseudomonadota</taxon>
        <taxon>Gammaproteobacteria</taxon>
        <taxon>Oceanospirillales</taxon>
        <taxon>Halomonadaceae</taxon>
        <taxon>Halomonas</taxon>
    </lineage>
</organism>
<dbReference type="GO" id="GO:0004497">
    <property type="term" value="F:monooxygenase activity"/>
    <property type="evidence" value="ECO:0007669"/>
    <property type="project" value="UniProtKB-KW"/>
</dbReference>
<dbReference type="Gene3D" id="3.30.70.100">
    <property type="match status" value="1"/>
</dbReference>
<dbReference type="InterPro" id="IPR050744">
    <property type="entry name" value="AI-2_Isomerase_LsrG"/>
</dbReference>
<dbReference type="SUPFAM" id="SSF54909">
    <property type="entry name" value="Dimeric alpha+beta barrel"/>
    <property type="match status" value="1"/>
</dbReference>
<name>A0ABT2EFN0_9GAMM</name>
<proteinExistence type="predicted"/>
<reference evidence="2" key="1">
    <citation type="submission" date="2021-11" db="EMBL/GenBank/DDBJ databases">
        <title>Halomonas sp., isolated from a coastal aquaculture zone in Dongshan Bay.</title>
        <authorList>
            <person name="Lin W."/>
        </authorList>
    </citation>
    <scope>NUCLEOTIDE SEQUENCE</scope>
    <source>
        <strain evidence="2">Yzlin-01</strain>
    </source>
</reference>
<dbReference type="EMBL" id="JAJISC010000006">
    <property type="protein sequence ID" value="MCS2610392.1"/>
    <property type="molecule type" value="Genomic_DNA"/>
</dbReference>
<keyword evidence="3" id="KW-1185">Reference proteome</keyword>
<gene>
    <name evidence="2" type="ORF">LLY24_13810</name>
</gene>
<dbReference type="Pfam" id="PF03992">
    <property type="entry name" value="ABM"/>
    <property type="match status" value="1"/>
</dbReference>
<dbReference type="InterPro" id="IPR007138">
    <property type="entry name" value="ABM_dom"/>
</dbReference>
<accession>A0ABT2EFN0</accession>
<keyword evidence="2" id="KW-0560">Oxidoreductase</keyword>
<dbReference type="Proteomes" id="UP001165542">
    <property type="component" value="Unassembled WGS sequence"/>
</dbReference>
<comment type="caution">
    <text evidence="2">The sequence shown here is derived from an EMBL/GenBank/DDBJ whole genome shotgun (WGS) entry which is preliminary data.</text>
</comment>
<dbReference type="PANTHER" id="PTHR33336">
    <property type="entry name" value="QUINOL MONOOXYGENASE YGIN-RELATED"/>
    <property type="match status" value="1"/>
</dbReference>
<sequence length="94" mass="11005">MIYVVATSIAKEGFEDLYRESLISLVTPTRKEKGCLLYDLHQDKENASHFIFYEIWDNQSSLDKHSISEHLSSHQERTKEWLVSSDVYVLDRIA</sequence>
<dbReference type="PANTHER" id="PTHR33336:SF3">
    <property type="entry name" value="ABM DOMAIN-CONTAINING PROTEIN"/>
    <property type="match status" value="1"/>
</dbReference>
<feature type="domain" description="ABM" evidence="1">
    <location>
        <begin position="2"/>
        <end position="90"/>
    </location>
</feature>
<evidence type="ECO:0000259" key="1">
    <source>
        <dbReference type="PROSITE" id="PS51725"/>
    </source>
</evidence>
<evidence type="ECO:0000313" key="3">
    <source>
        <dbReference type="Proteomes" id="UP001165542"/>
    </source>
</evidence>
<dbReference type="InterPro" id="IPR011008">
    <property type="entry name" value="Dimeric_a/b-barrel"/>
</dbReference>